<dbReference type="GO" id="GO:0005886">
    <property type="term" value="C:plasma membrane"/>
    <property type="evidence" value="ECO:0007669"/>
    <property type="project" value="TreeGrafter"/>
</dbReference>
<protein>
    <recommendedName>
        <fullName evidence="5">DUF748 domain-containing protein</fullName>
    </recommendedName>
</protein>
<reference evidence="3 4" key="1">
    <citation type="submission" date="2017-06" db="EMBL/GenBank/DDBJ databases">
        <title>Herbaspirillum phytohormonus sp. nov., isolated from the root nodule of Robinia pseudoacacia in lead-zinc mine.</title>
        <authorList>
            <person name="Fan M."/>
            <person name="Lin Y."/>
        </authorList>
    </citation>
    <scope>NUCLEOTIDE SEQUENCE [LARGE SCALE GENOMIC DNA]</scope>
    <source>
        <strain evidence="3 4">HZ10</strain>
    </source>
</reference>
<proteinExistence type="predicted"/>
<evidence type="ECO:0000313" key="4">
    <source>
        <dbReference type="Proteomes" id="UP000197596"/>
    </source>
</evidence>
<name>A0A246WMW4_9BURK</name>
<evidence type="ECO:0000256" key="1">
    <source>
        <dbReference type="SAM" id="MobiDB-lite"/>
    </source>
</evidence>
<dbReference type="Proteomes" id="UP000197596">
    <property type="component" value="Unassembled WGS sequence"/>
</dbReference>
<dbReference type="InterPro" id="IPR008023">
    <property type="entry name" value="DUF748"/>
</dbReference>
<feature type="compositionally biased region" description="Low complexity" evidence="1">
    <location>
        <begin position="582"/>
        <end position="604"/>
    </location>
</feature>
<organism evidence="3 4">
    <name type="scientific">Herbaspirillum robiniae</name>
    <dbReference type="NCBI Taxonomy" id="2014887"/>
    <lineage>
        <taxon>Bacteria</taxon>
        <taxon>Pseudomonadati</taxon>
        <taxon>Pseudomonadota</taxon>
        <taxon>Betaproteobacteria</taxon>
        <taxon>Burkholderiales</taxon>
        <taxon>Oxalobacteraceae</taxon>
        <taxon>Herbaspirillum</taxon>
    </lineage>
</organism>
<keyword evidence="2" id="KW-0472">Membrane</keyword>
<evidence type="ECO:0008006" key="5">
    <source>
        <dbReference type="Google" id="ProtNLM"/>
    </source>
</evidence>
<dbReference type="PANTHER" id="PTHR30441:SF8">
    <property type="entry name" value="DUF748 DOMAIN-CONTAINING PROTEIN"/>
    <property type="match status" value="1"/>
</dbReference>
<feature type="compositionally biased region" description="Low complexity" evidence="1">
    <location>
        <begin position="831"/>
        <end position="846"/>
    </location>
</feature>
<dbReference type="GO" id="GO:0090313">
    <property type="term" value="P:regulation of protein targeting to membrane"/>
    <property type="evidence" value="ECO:0007669"/>
    <property type="project" value="TreeGrafter"/>
</dbReference>
<feature type="compositionally biased region" description="Basic and acidic residues" evidence="1">
    <location>
        <begin position="815"/>
        <end position="829"/>
    </location>
</feature>
<sequence>MANARIAANFKNWNRERLRRPLKWLAWIVAVLLVLAAVAWLALPSFVKKTAIEQTQQKIGRKLDIGEVAFNPLRLALTVSDVTLYEQDGKTPFFAAKSLLVNASSFSLLRLAPVLDEIKLTAPDVHVVRLDADGIGHYNFSDILERIDAMPKSDSKTLFSLANVQLQDGKLRFEDKVSGKNIDIAALQVGLPFISNLPGSIDSFVQPQLSATVNGTPFLLKGRSKPFSGTQESTFAIDIDKLDVVSYLPFVPAQLPVILQSAKLTTKLDLGFVRTDGKPKVALSGDIALDDVSLQDKSQAQLFKAKQLAATLNQFDVLAAAGDIRQVTLDAPQVWAAMNARGEINWVRALAGGKPAAAGKNKPEKNAAAAAATATAPAPASAEEKKAAAILVQQLNVRDGEINWRDEANASPAQAIQLSQLTIDAAQISTAADAKPATLKISAVENGHGKIGFDGDIAPLKAQLGGRATLEGIDIAGYQNYLNRSLAASVSGKLSGAATVRFQDGQLKLDDAGLELATLKLSPKAKTASAITVKSIALQKATLDLAAHQAQADAIRISGLVGDIRRENDGVFSVQKLQAGTAQGADHPPAAPAPAAAKPSGKSAAQSPWVARLNTFSLADSTINFEDAATAKSRLQISGINLQVQNLSSKLDQNTKISLQAQFDKSGKLDIRGQAAPQFKNVELELDARSLPVAPFQGYFSNVLNVTLTSGLLSAKGKLAVTPPLEQQKFALSYNGSAAVNNLRMQDKVTSTDFLRWRSLDLAGIQAKLGGRPQVSLDKVSLNNFYARAILSEQGRLNLRDIVVSDAQSQGSITDDSKKSDKDGKDGKDQPSSTSRKTTTSTAPVTAPAADANAPVIRVGQVVLAAGNINYTDNFVKPNYTANMTNLAGTIGEISSEKPQPAPVNISGKIDNDAPLQISGSLNPLFKPMFLDIKASANGVQLPRLTPYSAKYAGYPITKGKLSMDVQYKIENDKLVAQNDVRIEQLTFGERVDSPDATKLPVMLAVSLLKDRDGNINLNLPISGSLSDPEFSVGGIIVRVFVNLIVKAVTSPFALIGSMFHSSDNIGELRYIEFQPGSSEITPEVRKKLDALGYVLNERPGIKLDITGRVDPQVDDEGLRQEALNRQMRALKRRDLIEKEGQPSGPVQLSDADRAKYMERVYKDGKFDKPRNVIGFAKSLPPEEMQKLIVGNTKVTEDDLRKLAQARADQVRNYLQEQSVIPPERIFLIAPKLNGDGIPEKEPRARVDLNIQ</sequence>
<gene>
    <name evidence="3" type="ORF">CEJ42_18995</name>
</gene>
<evidence type="ECO:0000313" key="3">
    <source>
        <dbReference type="EMBL" id="OWY27644.1"/>
    </source>
</evidence>
<feature type="region of interest" description="Disordered" evidence="1">
    <location>
        <begin position="579"/>
        <end position="604"/>
    </location>
</feature>
<keyword evidence="2" id="KW-0812">Transmembrane</keyword>
<dbReference type="Pfam" id="PF05359">
    <property type="entry name" value="DUF748"/>
    <property type="match status" value="2"/>
</dbReference>
<dbReference type="Gene3D" id="3.30.1330.60">
    <property type="entry name" value="OmpA-like domain"/>
    <property type="match status" value="1"/>
</dbReference>
<keyword evidence="2" id="KW-1133">Transmembrane helix</keyword>
<comment type="caution">
    <text evidence="3">The sequence shown here is derived from an EMBL/GenBank/DDBJ whole genome shotgun (WGS) entry which is preliminary data.</text>
</comment>
<dbReference type="InterPro" id="IPR036737">
    <property type="entry name" value="OmpA-like_sf"/>
</dbReference>
<accession>A0A246WMW4</accession>
<dbReference type="PANTHER" id="PTHR30441">
    <property type="entry name" value="DUF748 DOMAIN-CONTAINING PROTEIN"/>
    <property type="match status" value="1"/>
</dbReference>
<dbReference type="AlphaFoldDB" id="A0A246WMW4"/>
<dbReference type="EMBL" id="NJGU01000010">
    <property type="protein sequence ID" value="OWY27644.1"/>
    <property type="molecule type" value="Genomic_DNA"/>
</dbReference>
<dbReference type="InterPro" id="IPR052894">
    <property type="entry name" value="AsmA-related"/>
</dbReference>
<feature type="transmembrane region" description="Helical" evidence="2">
    <location>
        <begin position="24"/>
        <end position="43"/>
    </location>
</feature>
<dbReference type="RefSeq" id="WP_088752144.1">
    <property type="nucleotide sequence ID" value="NZ_NJGU01000010.1"/>
</dbReference>
<evidence type="ECO:0000256" key="2">
    <source>
        <dbReference type="SAM" id="Phobius"/>
    </source>
</evidence>
<feature type="region of interest" description="Disordered" evidence="1">
    <location>
        <begin position="808"/>
        <end position="846"/>
    </location>
</feature>